<dbReference type="InterPro" id="IPR050535">
    <property type="entry name" value="DNA_Repair-Maintenance_Comp"/>
</dbReference>
<reference evidence="3 4" key="1">
    <citation type="submission" date="2020-07" db="EMBL/GenBank/DDBJ databases">
        <title>Alkalicella. sp. LB2 genome.</title>
        <authorList>
            <person name="Postec A."/>
            <person name="Quemeneur M."/>
        </authorList>
    </citation>
    <scope>NUCLEOTIDE SEQUENCE [LARGE SCALE GENOMIC DNA]</scope>
    <source>
        <strain evidence="3 4">LB2</strain>
    </source>
</reference>
<evidence type="ECO:0000313" key="3">
    <source>
        <dbReference type="EMBL" id="QNO15108.1"/>
    </source>
</evidence>
<dbReference type="CDD" id="cd00840">
    <property type="entry name" value="MPP_Mre11_N"/>
    <property type="match status" value="1"/>
</dbReference>
<dbReference type="SUPFAM" id="SSF56300">
    <property type="entry name" value="Metallo-dependent phosphatases"/>
    <property type="match status" value="1"/>
</dbReference>
<dbReference type="PIRSF" id="PIRSF033091">
    <property type="entry name" value="Pesterase_YhaO"/>
    <property type="match status" value="1"/>
</dbReference>
<dbReference type="InterPro" id="IPR004843">
    <property type="entry name" value="Calcineurin-like_PHP"/>
</dbReference>
<gene>
    <name evidence="3" type="ORF">HYG86_10220</name>
</gene>
<dbReference type="RefSeq" id="WP_213165473.1">
    <property type="nucleotide sequence ID" value="NZ_CP058559.1"/>
</dbReference>
<evidence type="ECO:0000313" key="4">
    <source>
        <dbReference type="Proteomes" id="UP000516160"/>
    </source>
</evidence>
<organism evidence="3 4">
    <name type="scientific">Alkalicella caledoniensis</name>
    <dbReference type="NCBI Taxonomy" id="2731377"/>
    <lineage>
        <taxon>Bacteria</taxon>
        <taxon>Bacillati</taxon>
        <taxon>Bacillota</taxon>
        <taxon>Clostridia</taxon>
        <taxon>Eubacteriales</taxon>
        <taxon>Proteinivoracaceae</taxon>
        <taxon>Alkalicella</taxon>
    </lineage>
</organism>
<name>A0A7G9W8U6_ALKCA</name>
<dbReference type="KEGG" id="acae:HYG86_10220"/>
<evidence type="ECO:0000259" key="2">
    <source>
        <dbReference type="Pfam" id="PF00149"/>
    </source>
</evidence>
<accession>A0A7G9W8U6</accession>
<keyword evidence="4" id="KW-1185">Reference proteome</keyword>
<dbReference type="InterPro" id="IPR041796">
    <property type="entry name" value="Mre11_N"/>
</dbReference>
<evidence type="ECO:0000256" key="1">
    <source>
        <dbReference type="ARBA" id="ARBA00022801"/>
    </source>
</evidence>
<feature type="domain" description="Calcineurin-like phosphoesterase" evidence="2">
    <location>
        <begin position="3"/>
        <end position="198"/>
    </location>
</feature>
<keyword evidence="3" id="KW-0540">Nuclease</keyword>
<keyword evidence="3" id="KW-0269">Exonuclease</keyword>
<dbReference type="PANTHER" id="PTHR30337:SF7">
    <property type="entry name" value="PHOSPHOESTERASE"/>
    <property type="match status" value="1"/>
</dbReference>
<sequence>MTIKFLHCADVHLDTPFRGLSQLNETLALKVKDVNKKVLENIVNVAINKSVDFVLIAGDLFDSEQKSLQSQLRSKELFQRLNKHGIKVFAIGGNHDPLNKPFTIQWPDNVHFFPADNPTTMEIEIDAKKVYIHGVSYKEHQELENKGILFPNSREGGINIGLLHCEIGGGTESTYSPCTLNDIREKGYDYWALGHIHKRSVVSAEPYIIYPGSPQGKSIKETDEKGCYVITINEPKWDVEFIETHEVLWVQKEIMIDSLTLDGLLDTLQHTILELEKNINCKGLIVRFYLTGRGELHSLNAMDMDEIVLTLNDQEEFYDKFVWVESIQKNTLPEIDLELLSNQDDFLGTLFKIEQEFLGDKGKLSELVDGLDILNNRCTKRHVGKTDEEQLLKNAKDLVLHQLLKG</sequence>
<dbReference type="AlphaFoldDB" id="A0A7G9W8U6"/>
<dbReference type="Proteomes" id="UP000516160">
    <property type="component" value="Chromosome"/>
</dbReference>
<dbReference type="EMBL" id="CP058559">
    <property type="protein sequence ID" value="QNO15108.1"/>
    <property type="molecule type" value="Genomic_DNA"/>
</dbReference>
<dbReference type="InterPro" id="IPR014576">
    <property type="entry name" value="Pesterase_YhaO"/>
</dbReference>
<dbReference type="GO" id="GO:0004527">
    <property type="term" value="F:exonuclease activity"/>
    <property type="evidence" value="ECO:0007669"/>
    <property type="project" value="UniProtKB-KW"/>
</dbReference>
<proteinExistence type="predicted"/>
<dbReference type="Gene3D" id="3.60.21.10">
    <property type="match status" value="1"/>
</dbReference>
<dbReference type="Pfam" id="PF00149">
    <property type="entry name" value="Metallophos"/>
    <property type="match status" value="1"/>
</dbReference>
<keyword evidence="1" id="KW-0378">Hydrolase</keyword>
<protein>
    <submittedName>
        <fullName evidence="3">DNA repair exonuclease</fullName>
    </submittedName>
</protein>
<dbReference type="InterPro" id="IPR029052">
    <property type="entry name" value="Metallo-depent_PP-like"/>
</dbReference>
<dbReference type="PANTHER" id="PTHR30337">
    <property type="entry name" value="COMPONENT OF ATP-DEPENDENT DSDNA EXONUCLEASE"/>
    <property type="match status" value="1"/>
</dbReference>